<dbReference type="PANTHER" id="PTHR13479:SF40">
    <property type="entry name" value="SMALL RIBOSOMAL SUBUNIT PROTEIN BS18M"/>
    <property type="match status" value="1"/>
</dbReference>
<comment type="subunit">
    <text evidence="5">Part of the 30S ribosomal subunit. Forms a tight heterodimer with protein bS6.</text>
</comment>
<dbReference type="GO" id="GO:0003735">
    <property type="term" value="F:structural constituent of ribosome"/>
    <property type="evidence" value="ECO:0007669"/>
    <property type="project" value="InterPro"/>
</dbReference>
<dbReference type="Pfam" id="PF01084">
    <property type="entry name" value="Ribosomal_S18"/>
    <property type="match status" value="1"/>
</dbReference>
<dbReference type="PROSITE" id="PS00057">
    <property type="entry name" value="RIBOSOMAL_S18"/>
    <property type="match status" value="1"/>
</dbReference>
<evidence type="ECO:0000256" key="2">
    <source>
        <dbReference type="ARBA" id="ARBA00022980"/>
    </source>
</evidence>
<dbReference type="GO" id="GO:0005840">
    <property type="term" value="C:ribosome"/>
    <property type="evidence" value="ECO:0007669"/>
    <property type="project" value="UniProtKB-KW"/>
</dbReference>
<protein>
    <recommendedName>
        <fullName evidence="4 5">Small ribosomal subunit protein bS18</fullName>
    </recommendedName>
</protein>
<comment type="similarity">
    <text evidence="1 5 6">Belongs to the bacterial ribosomal protein bS18 family.</text>
</comment>
<dbReference type="GO" id="GO:0070181">
    <property type="term" value="F:small ribosomal subunit rRNA binding"/>
    <property type="evidence" value="ECO:0007669"/>
    <property type="project" value="TreeGrafter"/>
</dbReference>
<evidence type="ECO:0000256" key="5">
    <source>
        <dbReference type="HAMAP-Rule" id="MF_00270"/>
    </source>
</evidence>
<keyword evidence="5" id="KW-0699">rRNA-binding</keyword>
<evidence type="ECO:0000256" key="3">
    <source>
        <dbReference type="ARBA" id="ARBA00023274"/>
    </source>
</evidence>
<reference evidence="7 8" key="1">
    <citation type="submission" date="2017-07" db="EMBL/GenBank/DDBJ databases">
        <title>Recovery of genomes from metagenomes via a dereplication, aggregation, and scoring strategy.</title>
        <authorList>
            <person name="Sieber C.M."/>
            <person name="Probst A.J."/>
            <person name="Sharrar A."/>
            <person name="Thomas B.C."/>
            <person name="Hess M."/>
            <person name="Tringe S.G."/>
            <person name="Banfield J.F."/>
        </authorList>
    </citation>
    <scope>NUCLEOTIDE SEQUENCE [LARGE SCALE GENOMIC DNA]</scope>
    <source>
        <strain evidence="7">JGI_Cruoil_03_44_89</strain>
    </source>
</reference>
<dbReference type="Proteomes" id="UP000215215">
    <property type="component" value="Unassembled WGS sequence"/>
</dbReference>
<dbReference type="AlphaFoldDB" id="A0A235BZC5"/>
<dbReference type="EMBL" id="NOZQ01000031">
    <property type="protein sequence ID" value="OYD17137.1"/>
    <property type="molecule type" value="Genomic_DNA"/>
</dbReference>
<sequence length="66" mass="7834">MNRKCYFCENKEDVDYKNVQVLKKFMTPSHKIMPRRLTKLCAKHQRAVQKAIKRARIIALLPFMPG</sequence>
<organism evidence="7 8">
    <name type="scientific">candidate division WOR-3 bacterium JGI_Cruoil_03_44_89</name>
    <dbReference type="NCBI Taxonomy" id="1973748"/>
    <lineage>
        <taxon>Bacteria</taxon>
        <taxon>Bacteria division WOR-3</taxon>
    </lineage>
</organism>
<dbReference type="GO" id="GO:1990904">
    <property type="term" value="C:ribonucleoprotein complex"/>
    <property type="evidence" value="ECO:0007669"/>
    <property type="project" value="UniProtKB-KW"/>
</dbReference>
<dbReference type="PRINTS" id="PR00974">
    <property type="entry name" value="RIBOSOMALS18"/>
</dbReference>
<evidence type="ECO:0000313" key="8">
    <source>
        <dbReference type="Proteomes" id="UP000215215"/>
    </source>
</evidence>
<evidence type="ECO:0000256" key="6">
    <source>
        <dbReference type="RuleBase" id="RU003910"/>
    </source>
</evidence>
<dbReference type="InterPro" id="IPR001648">
    <property type="entry name" value="Ribosomal_bS18"/>
</dbReference>
<dbReference type="HAMAP" id="MF_00270">
    <property type="entry name" value="Ribosomal_bS18"/>
    <property type="match status" value="1"/>
</dbReference>
<keyword evidence="2 5" id="KW-0689">Ribosomal protein</keyword>
<dbReference type="PANTHER" id="PTHR13479">
    <property type="entry name" value="30S RIBOSOMAL PROTEIN S18"/>
    <property type="match status" value="1"/>
</dbReference>
<keyword evidence="5" id="KW-0694">RNA-binding</keyword>
<dbReference type="InterPro" id="IPR018275">
    <property type="entry name" value="Ribosomal_bS18_CS"/>
</dbReference>
<evidence type="ECO:0000313" key="7">
    <source>
        <dbReference type="EMBL" id="OYD17137.1"/>
    </source>
</evidence>
<dbReference type="GO" id="GO:0006412">
    <property type="term" value="P:translation"/>
    <property type="evidence" value="ECO:0007669"/>
    <property type="project" value="UniProtKB-UniRule"/>
</dbReference>
<accession>A0A235BZC5</accession>
<dbReference type="SUPFAM" id="SSF46911">
    <property type="entry name" value="Ribosomal protein S18"/>
    <property type="match status" value="1"/>
</dbReference>
<comment type="caution">
    <text evidence="7">The sequence shown here is derived from an EMBL/GenBank/DDBJ whole genome shotgun (WGS) entry which is preliminary data.</text>
</comment>
<comment type="function">
    <text evidence="5">Binds as a heterodimer with protein bS6 to the central domain of the 16S rRNA, where it helps stabilize the platform of the 30S subunit.</text>
</comment>
<dbReference type="NCBIfam" id="TIGR00165">
    <property type="entry name" value="S18"/>
    <property type="match status" value="1"/>
</dbReference>
<name>A0A235BZC5_UNCW3</name>
<dbReference type="Gene3D" id="4.10.640.10">
    <property type="entry name" value="Ribosomal protein S18"/>
    <property type="match status" value="1"/>
</dbReference>
<evidence type="ECO:0000256" key="1">
    <source>
        <dbReference type="ARBA" id="ARBA00005589"/>
    </source>
</evidence>
<gene>
    <name evidence="5 7" type="primary">rpsR</name>
    <name evidence="7" type="ORF">CH333_01870</name>
</gene>
<dbReference type="InterPro" id="IPR036870">
    <property type="entry name" value="Ribosomal_bS18_sf"/>
</dbReference>
<evidence type="ECO:0000256" key="4">
    <source>
        <dbReference type="ARBA" id="ARBA00035141"/>
    </source>
</evidence>
<proteinExistence type="inferred from homology"/>
<keyword evidence="3 5" id="KW-0687">Ribonucleoprotein</keyword>